<organism evidence="1 2">
    <name type="scientific">Flavivirga algicola</name>
    <dbReference type="NCBI Taxonomy" id="2729136"/>
    <lineage>
        <taxon>Bacteria</taxon>
        <taxon>Pseudomonadati</taxon>
        <taxon>Bacteroidota</taxon>
        <taxon>Flavobacteriia</taxon>
        <taxon>Flavobacteriales</taxon>
        <taxon>Flavobacteriaceae</taxon>
        <taxon>Flavivirga</taxon>
    </lineage>
</organism>
<reference evidence="1 2" key="1">
    <citation type="submission" date="2020-04" db="EMBL/GenBank/DDBJ databases">
        <title>A Flavivirga sp. nov.</title>
        <authorList>
            <person name="Sun X."/>
        </authorList>
    </citation>
    <scope>NUCLEOTIDE SEQUENCE [LARGE SCALE GENOMIC DNA]</scope>
    <source>
        <strain evidence="1 2">Y03</strain>
    </source>
</reference>
<evidence type="ECO:0000313" key="2">
    <source>
        <dbReference type="Proteomes" id="UP000746690"/>
    </source>
</evidence>
<proteinExistence type="predicted"/>
<gene>
    <name evidence="1" type="ORF">HHX25_17830</name>
</gene>
<dbReference type="Proteomes" id="UP000746690">
    <property type="component" value="Unassembled WGS sequence"/>
</dbReference>
<dbReference type="InterPro" id="IPR025316">
    <property type="entry name" value="DUF4221"/>
</dbReference>
<name>A0ABX1S294_9FLAO</name>
<accession>A0ABX1S294</accession>
<evidence type="ECO:0000313" key="1">
    <source>
        <dbReference type="EMBL" id="NMH89375.1"/>
    </source>
</evidence>
<dbReference type="EMBL" id="JABBHF010000012">
    <property type="protein sequence ID" value="NMH89375.1"/>
    <property type="molecule type" value="Genomic_DNA"/>
</dbReference>
<keyword evidence="2" id="KW-1185">Reference proteome</keyword>
<comment type="caution">
    <text evidence="1">The sequence shown here is derived from an EMBL/GenBank/DDBJ whole genome shotgun (WGS) entry which is preliminary data.</text>
</comment>
<dbReference type="RefSeq" id="WP_169676312.1">
    <property type="nucleotide sequence ID" value="NZ_JABBHF010000012.1"/>
</dbReference>
<dbReference type="Pfam" id="PF13970">
    <property type="entry name" value="DUF4221"/>
    <property type="match status" value="1"/>
</dbReference>
<protein>
    <submittedName>
        <fullName evidence="1">DUF4221 family protein</fullName>
    </submittedName>
</protein>
<sequence length="364" mass="42934">MLNFSCKKNVNVSRLGNNIDIELKDSLVFKVPEGVYISDIYWNFSKTKVEEPFFLNSDFPIERISKYNLKNDDWDILKFEEDGPHGIGNANGFHYVSEDSIFVFNGHEKEFYLFNNKLEINKKFKIQGGNFSVNLHSYFKPALRNYVFYLPGVDFVRFDKPSGVNNAYAFLKIDLITGKQEKIIKYPDEFKDKVWKREYLIPKFILLDKRIIVSFGSSDYLYVYNLDGKLVKKVFAKSSKINPLPLKSGESNNSYKAHYNYLSNGFYSYIHYDENNEVFYRLAQHLPKHIDKEEKYLINFLDLSLLVFDKELNLLKEYEVSSKISGYNSFLDDGYLYLNKKPHLEYGCLEDLDECRTFYKYTIL</sequence>